<evidence type="ECO:0000256" key="3">
    <source>
        <dbReference type="ARBA" id="ARBA00022605"/>
    </source>
</evidence>
<dbReference type="GO" id="GO:0008782">
    <property type="term" value="F:adenosylhomocysteine nucleosidase activity"/>
    <property type="evidence" value="ECO:0007669"/>
    <property type="project" value="UniProtKB-EC"/>
</dbReference>
<gene>
    <name evidence="7" type="ORF">NE695_14360</name>
</gene>
<dbReference type="GeneID" id="90532429"/>
<dbReference type="PANTHER" id="PTHR46832">
    <property type="entry name" value="5'-METHYLTHIOADENOSINE/S-ADENOSYLHOMOCYSTEINE NUCLEOSIDASE"/>
    <property type="match status" value="1"/>
</dbReference>
<dbReference type="EC" id="3.2.2.9" evidence="2"/>
<dbReference type="InterPro" id="IPR035994">
    <property type="entry name" value="Nucleoside_phosphorylase_sf"/>
</dbReference>
<dbReference type="Pfam" id="PF01048">
    <property type="entry name" value="PNP_UDP_1"/>
    <property type="match status" value="1"/>
</dbReference>
<keyword evidence="3" id="KW-0028">Amino-acid biosynthesis</keyword>
<evidence type="ECO:0000256" key="2">
    <source>
        <dbReference type="ARBA" id="ARBA00011974"/>
    </source>
</evidence>
<keyword evidence="4 7" id="KW-0378">Hydrolase</keyword>
<evidence type="ECO:0000259" key="6">
    <source>
        <dbReference type="Pfam" id="PF01048"/>
    </source>
</evidence>
<dbReference type="EMBL" id="JANFZH010000037">
    <property type="protein sequence ID" value="MCQ4841094.1"/>
    <property type="molecule type" value="Genomic_DNA"/>
</dbReference>
<keyword evidence="7" id="KW-0326">Glycosidase</keyword>
<evidence type="ECO:0000313" key="8">
    <source>
        <dbReference type="Proteomes" id="UP001524473"/>
    </source>
</evidence>
<dbReference type="NCBIfam" id="TIGR01704">
    <property type="entry name" value="MTA_SAH-Nsdase"/>
    <property type="match status" value="1"/>
</dbReference>
<comment type="caution">
    <text evidence="7">The sequence shown here is derived from an EMBL/GenBank/DDBJ whole genome shotgun (WGS) entry which is preliminary data.</text>
</comment>
<dbReference type="NCBIfam" id="NF004079">
    <property type="entry name" value="PRK05584.1"/>
    <property type="match status" value="1"/>
</dbReference>
<organism evidence="7 8">
    <name type="scientific">Neglectibacter timonensis</name>
    <dbReference type="NCBI Taxonomy" id="1776382"/>
    <lineage>
        <taxon>Bacteria</taxon>
        <taxon>Bacillati</taxon>
        <taxon>Bacillota</taxon>
        <taxon>Clostridia</taxon>
        <taxon>Eubacteriales</taxon>
        <taxon>Oscillospiraceae</taxon>
        <taxon>Neglectibacter</taxon>
    </lineage>
</organism>
<dbReference type="SUPFAM" id="SSF53167">
    <property type="entry name" value="Purine and uridine phosphorylases"/>
    <property type="match status" value="1"/>
</dbReference>
<feature type="domain" description="Nucleoside phosphorylase" evidence="6">
    <location>
        <begin position="6"/>
        <end position="232"/>
    </location>
</feature>
<dbReference type="CDD" id="cd09008">
    <property type="entry name" value="MTAN"/>
    <property type="match status" value="1"/>
</dbReference>
<dbReference type="Gene3D" id="3.40.50.1580">
    <property type="entry name" value="Nucleoside phosphorylase domain"/>
    <property type="match status" value="1"/>
</dbReference>
<dbReference type="PANTHER" id="PTHR46832:SF1">
    <property type="entry name" value="5'-METHYLTHIOADENOSINE_S-ADENOSYLHOMOCYSTEINE NUCLEOSIDASE"/>
    <property type="match status" value="1"/>
</dbReference>
<accession>A0ABT1S2C2</accession>
<keyword evidence="8" id="KW-1185">Reference proteome</keyword>
<keyword evidence="5" id="KW-0486">Methionine biosynthesis</keyword>
<reference evidence="7 8" key="1">
    <citation type="submission" date="2022-06" db="EMBL/GenBank/DDBJ databases">
        <title>Isolation of gut microbiota from human fecal samples.</title>
        <authorList>
            <person name="Pamer E.G."/>
            <person name="Barat B."/>
            <person name="Waligurski E."/>
            <person name="Medina S."/>
            <person name="Paddock L."/>
            <person name="Mostad J."/>
        </authorList>
    </citation>
    <scope>NUCLEOTIDE SEQUENCE [LARGE SCALE GENOMIC DNA]</scope>
    <source>
        <strain evidence="7 8">DFI.9.73</strain>
    </source>
</reference>
<evidence type="ECO:0000313" key="7">
    <source>
        <dbReference type="EMBL" id="MCQ4841094.1"/>
    </source>
</evidence>
<proteinExistence type="predicted"/>
<dbReference type="Proteomes" id="UP001524473">
    <property type="component" value="Unassembled WGS sequence"/>
</dbReference>
<dbReference type="RefSeq" id="WP_066863899.1">
    <property type="nucleotide sequence ID" value="NZ_CABKVV010000013.1"/>
</dbReference>
<evidence type="ECO:0000256" key="5">
    <source>
        <dbReference type="ARBA" id="ARBA00023167"/>
    </source>
</evidence>
<name>A0ABT1S2C2_9FIRM</name>
<protein>
    <recommendedName>
        <fullName evidence="2">adenosylhomocysteine nucleosidase</fullName>
        <ecNumber evidence="2">3.2.2.9</ecNumber>
    </recommendedName>
</protein>
<dbReference type="InterPro" id="IPR000845">
    <property type="entry name" value="Nucleoside_phosphorylase_d"/>
</dbReference>
<dbReference type="InterPro" id="IPR010049">
    <property type="entry name" value="MTA_SAH_Nsdase"/>
</dbReference>
<evidence type="ECO:0000256" key="1">
    <source>
        <dbReference type="ARBA" id="ARBA00004945"/>
    </source>
</evidence>
<sequence length="236" mass="24660">MAEKKKIGIIGAMAMETETLAAALEHRRTEEISGIAFHQGELWGVPCVVAQSGVGKVNAAVCAQTMILKYAPSLVVNTGAAGGVGPEIRIGDLVVASACVQHDMDTTALGEKRGEISVPGGVRIEFPCDRQAASVLAEAAKALYGHVHRGIVATGDLFVADPEKNREIGRLFSAKATEMEGGSIAQVCYRNGVPCAVLRAISDNADDSGKVNFLEFARMASEKSAALLQKAIPALS</sequence>
<evidence type="ECO:0000256" key="4">
    <source>
        <dbReference type="ARBA" id="ARBA00022801"/>
    </source>
</evidence>
<comment type="pathway">
    <text evidence="1">Amino-acid biosynthesis; L-methionine biosynthesis via salvage pathway; S-methyl-5-thio-alpha-D-ribose 1-phosphate from S-methyl-5'-thioadenosine (hydrolase route): step 1/2.</text>
</comment>